<protein>
    <submittedName>
        <fullName evidence="4">Carbohydrate binding domain protein</fullName>
    </submittedName>
</protein>
<organism evidence="4 5">
    <name type="scientific">Novipirellula galeiformis</name>
    <dbReference type="NCBI Taxonomy" id="2528004"/>
    <lineage>
        <taxon>Bacteria</taxon>
        <taxon>Pseudomonadati</taxon>
        <taxon>Planctomycetota</taxon>
        <taxon>Planctomycetia</taxon>
        <taxon>Pirellulales</taxon>
        <taxon>Pirellulaceae</taxon>
        <taxon>Novipirellula</taxon>
    </lineage>
</organism>
<dbReference type="RefSeq" id="WP_146597246.1">
    <property type="nucleotide sequence ID" value="NZ_SJPT01000013.1"/>
</dbReference>
<dbReference type="Gene3D" id="2.60.120.260">
    <property type="entry name" value="Galactose-binding domain-like"/>
    <property type="match status" value="1"/>
</dbReference>
<sequence length="847" mass="93576" precursor="true">MRMLLTLLGIALLSTSVHAAVAAGENLLINGRFDAEQVEFPEFWSPSSAKNVFYDRVGGPDGEQPAVVLKIDGDTPGSTSLRQQGLTLVPGETYKFSAYVKTKGFQCRAGGLIVHNRGWISATGISKFPADSEWTLYERTFTLMPSRNNEYGVAMYATRQTGEIHFADVKLEAVSEGARQGSSSQRSLVNAARLVPLQPLLNKIPRSNPELTCQFYRFQGQEREILECVVTVDGDPIPAQVIPLANDGVLRVRLAGLPRGDYALNAVVRHRETQKTVLETDYAISIVDPPAIDLSNVRQLNNLVAEVLNQPVSANAATQSFTFVNPRDGWVFMAFTGGKLESGSTITLDESDTVITATTDRLEAFRELAAGEHRITVSGNRADARLIVRSIPEILNYPPCVSSRVPENGSYGWDFMKEHILHAVTTLNGGTLPGDALPEAKARGLKWLANFNVDAKGDPAKLRDRMEKTAGMTQPQYDGFTSDELFFGRPTISNYAQALSMVRNPQNRRVYTWVVGKPSIRSLHSDFISTCLNASAGRGRLLFEAYCHPRDNEKAAAAYLDNMVGETMRRFNAFYPNAAAGTGIIFGNFNQIPIISLEHNPQVDFKYFLDMQVNLIANSPDFKGLATTGYWGTYYGDEELVRWSFKLMRHYAVEGNKEMLSDRYGFKYNPGLLANGDFTDGLNGWTASPAAKDALRTRAIAGYGKNSQGRWGGGSAGDTVCVMTRSAGKPNRISQTAEGLEVGKTYCLQFVTADMKDVIGEKYNPRKYGIDVELEGVEILDDKSFVHIDRRNTGRYKDNKKVAKINLNRLVFRAKSATQTIAFTDEKAAPGEELLINFVQLKRYLEP</sequence>
<dbReference type="AlphaFoldDB" id="A0A5C6BZE8"/>
<dbReference type="InterPro" id="IPR003305">
    <property type="entry name" value="CenC_carb-bd"/>
</dbReference>
<keyword evidence="1" id="KW-0378">Hydrolase</keyword>
<dbReference type="Proteomes" id="UP000316304">
    <property type="component" value="Unassembled WGS sequence"/>
</dbReference>
<feature type="chain" id="PRO_5023092874" evidence="2">
    <location>
        <begin position="20"/>
        <end position="847"/>
    </location>
</feature>
<accession>A0A5C6BZE8</accession>
<keyword evidence="2" id="KW-0732">Signal</keyword>
<feature type="signal peptide" evidence="2">
    <location>
        <begin position="1"/>
        <end position="19"/>
    </location>
</feature>
<dbReference type="EMBL" id="SJPT01000013">
    <property type="protein sequence ID" value="TWU17315.1"/>
    <property type="molecule type" value="Genomic_DNA"/>
</dbReference>
<evidence type="ECO:0000313" key="5">
    <source>
        <dbReference type="Proteomes" id="UP000316304"/>
    </source>
</evidence>
<dbReference type="Pfam" id="PF02018">
    <property type="entry name" value="CBM_4_9"/>
    <property type="match status" value="1"/>
</dbReference>
<feature type="domain" description="CBM-cenC" evidence="3">
    <location>
        <begin position="26"/>
        <end position="144"/>
    </location>
</feature>
<proteinExistence type="predicted"/>
<evidence type="ECO:0000256" key="1">
    <source>
        <dbReference type="ARBA" id="ARBA00022801"/>
    </source>
</evidence>
<keyword evidence="5" id="KW-1185">Reference proteome</keyword>
<gene>
    <name evidence="4" type="ORF">Pla52o_53210</name>
</gene>
<reference evidence="4 5" key="1">
    <citation type="submission" date="2019-02" db="EMBL/GenBank/DDBJ databases">
        <title>Deep-cultivation of Planctomycetes and their phenomic and genomic characterization uncovers novel biology.</title>
        <authorList>
            <person name="Wiegand S."/>
            <person name="Jogler M."/>
            <person name="Boedeker C."/>
            <person name="Pinto D."/>
            <person name="Vollmers J."/>
            <person name="Rivas-Marin E."/>
            <person name="Kohn T."/>
            <person name="Peeters S.H."/>
            <person name="Heuer A."/>
            <person name="Rast P."/>
            <person name="Oberbeckmann S."/>
            <person name="Bunk B."/>
            <person name="Jeske O."/>
            <person name="Meyerdierks A."/>
            <person name="Storesund J.E."/>
            <person name="Kallscheuer N."/>
            <person name="Luecker S."/>
            <person name="Lage O.M."/>
            <person name="Pohl T."/>
            <person name="Merkel B.J."/>
            <person name="Hornburger P."/>
            <person name="Mueller R.-W."/>
            <person name="Bruemmer F."/>
            <person name="Labrenz M."/>
            <person name="Spormann A.M."/>
            <person name="Op Den Camp H."/>
            <person name="Overmann J."/>
            <person name="Amann R."/>
            <person name="Jetten M.S.M."/>
            <person name="Mascher T."/>
            <person name="Medema M.H."/>
            <person name="Devos D.P."/>
            <person name="Kaster A.-K."/>
            <person name="Ovreas L."/>
            <person name="Rohde M."/>
            <person name="Galperin M.Y."/>
            <person name="Jogler C."/>
        </authorList>
    </citation>
    <scope>NUCLEOTIDE SEQUENCE [LARGE SCALE GENOMIC DNA]</scope>
    <source>
        <strain evidence="4 5">Pla52o</strain>
    </source>
</reference>
<comment type="caution">
    <text evidence="4">The sequence shown here is derived from an EMBL/GenBank/DDBJ whole genome shotgun (WGS) entry which is preliminary data.</text>
</comment>
<dbReference type="SUPFAM" id="SSF49785">
    <property type="entry name" value="Galactose-binding domain-like"/>
    <property type="match status" value="1"/>
</dbReference>
<evidence type="ECO:0000256" key="2">
    <source>
        <dbReference type="SAM" id="SignalP"/>
    </source>
</evidence>
<name>A0A5C6BZE8_9BACT</name>
<evidence type="ECO:0000259" key="3">
    <source>
        <dbReference type="Pfam" id="PF02018"/>
    </source>
</evidence>
<dbReference type="InterPro" id="IPR008979">
    <property type="entry name" value="Galactose-bd-like_sf"/>
</dbReference>
<evidence type="ECO:0000313" key="4">
    <source>
        <dbReference type="EMBL" id="TWU17315.1"/>
    </source>
</evidence>
<dbReference type="GO" id="GO:0016798">
    <property type="term" value="F:hydrolase activity, acting on glycosyl bonds"/>
    <property type="evidence" value="ECO:0007669"/>
    <property type="project" value="InterPro"/>
</dbReference>